<organism evidence="3">
    <name type="scientific">Melanaphis sacchari</name>
    <dbReference type="NCBI Taxonomy" id="742174"/>
    <lineage>
        <taxon>Eukaryota</taxon>
        <taxon>Metazoa</taxon>
        <taxon>Ecdysozoa</taxon>
        <taxon>Arthropoda</taxon>
        <taxon>Hexapoda</taxon>
        <taxon>Insecta</taxon>
        <taxon>Pterygota</taxon>
        <taxon>Neoptera</taxon>
        <taxon>Paraneoptera</taxon>
        <taxon>Hemiptera</taxon>
        <taxon>Sternorrhyncha</taxon>
        <taxon>Aphidomorpha</taxon>
        <taxon>Aphidoidea</taxon>
        <taxon>Aphididae</taxon>
        <taxon>Aphidini</taxon>
        <taxon>Melanaphis</taxon>
    </lineage>
</organism>
<feature type="domain" description="Borealin C-terminal" evidence="2">
    <location>
        <begin position="158"/>
        <end position="260"/>
    </location>
</feature>
<dbReference type="Pfam" id="PF10512">
    <property type="entry name" value="Borealin"/>
    <property type="match status" value="1"/>
</dbReference>
<dbReference type="OrthoDB" id="6360905at2759"/>
<dbReference type="InterPro" id="IPR046466">
    <property type="entry name" value="Borealin_C"/>
</dbReference>
<dbReference type="EMBL" id="GFXV01005329">
    <property type="protein sequence ID" value="MBW17134.1"/>
    <property type="molecule type" value="Transcribed_RNA"/>
</dbReference>
<dbReference type="AlphaFoldDB" id="A0A2H8TSC9"/>
<reference evidence="3" key="1">
    <citation type="submission" date="2017-10" db="EMBL/GenBank/DDBJ databases">
        <title>Transcriptome Assembly of Sugarcane Aphid Adults.</title>
        <authorList>
            <person name="Scully E.D."/>
            <person name="Palmer N.A."/>
            <person name="Geib S.M."/>
            <person name="Sarath G."/>
            <person name="Sattler S.E."/>
        </authorList>
    </citation>
    <scope>NUCLEOTIDE SEQUENCE</scope>
    <source>
        <tissue evidence="3">Whole body</tissue>
    </source>
</reference>
<proteinExistence type="predicted"/>
<feature type="compositionally biased region" description="Basic and acidic residues" evidence="1">
    <location>
        <begin position="142"/>
        <end position="157"/>
    </location>
</feature>
<sequence>MPRTKRRTVKRSSADMNMTSVNATMANQSKNMKEILSEFECEKQNIEDYFSDIFDNQRNLIENSFLMTKMNLGDLLHSNLYDTIFKQYPTKSNSGTKKTAERPSRPVTKATVTRTTRQKSMSSSTSKTNGSATVTKHRSATRHADDKPLSADTLDSRFKTPINRLPVPASATVTPKVNMHEPISMMRRPNQGEVALSMTGSPLMVSSVSRDDMATVSVPLANGNILSILPRAGATMDISFDEQTKNELLLLKGNIEGLLKMNRRGL</sequence>
<accession>A0A2H8TSC9</accession>
<protein>
    <submittedName>
        <fullName evidence="3">Borealin</fullName>
    </submittedName>
</protein>
<feature type="compositionally biased region" description="Low complexity" evidence="1">
    <location>
        <begin position="113"/>
        <end position="133"/>
    </location>
</feature>
<evidence type="ECO:0000313" key="3">
    <source>
        <dbReference type="EMBL" id="MBW17134.1"/>
    </source>
</evidence>
<name>A0A2H8TSC9_9HEMI</name>
<evidence type="ECO:0000256" key="1">
    <source>
        <dbReference type="SAM" id="MobiDB-lite"/>
    </source>
</evidence>
<gene>
    <name evidence="3" type="primary">borr_2</name>
</gene>
<evidence type="ECO:0000259" key="2">
    <source>
        <dbReference type="Pfam" id="PF10512"/>
    </source>
</evidence>
<feature type="region of interest" description="Disordered" evidence="1">
    <location>
        <begin position="88"/>
        <end position="157"/>
    </location>
</feature>